<dbReference type="Gene3D" id="2.40.110.10">
    <property type="entry name" value="Butyryl-CoA Dehydrogenase, subunit A, domain 2"/>
    <property type="match status" value="1"/>
</dbReference>
<dbReference type="SUPFAM" id="SSF56645">
    <property type="entry name" value="Acyl-CoA dehydrogenase NM domain-like"/>
    <property type="match status" value="1"/>
</dbReference>
<dbReference type="GeneID" id="90928166"/>
<dbReference type="InterPro" id="IPR046373">
    <property type="entry name" value="Acyl-CoA_Oxase/DH_mid-dom_sf"/>
</dbReference>
<proteinExistence type="predicted"/>
<dbReference type="Proteomes" id="UP000194225">
    <property type="component" value="Unassembled WGS sequence"/>
</dbReference>
<gene>
    <name evidence="2" type="ORF">BG653_00392</name>
</gene>
<sequence length="343" mass="35807">MGISIPPAGTGAASGARPGFSGSARPRAKAAEQFADLVASNALALPLPGSGRTGERFQALQALGRQDLSVARLSEGHVDAVAILEELGGPPAQPNERWGVWAAHPPGPGLQADSDGAGWRLRGVKQYCSGAQICTHALVTADTVQGRRLFAVRLTDRGITPVPETWQAVGMVGSDTLDVTFHDVPAEPVGDVEGYVERAGFQHGGIGVAACWLGGAEAVAGTLRTQGEQHPLDAHAAAHLGQVDALLYAAAAVLDRAAQEIDDDPLDRRGGARVRSLRVRTLVEKVCTEVVQRIGRATGAAPLCRNAAHSRAVADLMVYLRQHHAERSDAELGTLLVRGGETV</sequence>
<feature type="region of interest" description="Disordered" evidence="1">
    <location>
        <begin position="1"/>
        <end position="27"/>
    </location>
</feature>
<dbReference type="Gene3D" id="1.20.140.10">
    <property type="entry name" value="Butyryl-CoA Dehydrogenase, subunit A, domain 3"/>
    <property type="match status" value="1"/>
</dbReference>
<dbReference type="EMBL" id="MIGA01000001">
    <property type="protein sequence ID" value="OSY48515.1"/>
    <property type="molecule type" value="Genomic_DNA"/>
</dbReference>
<evidence type="ECO:0000256" key="1">
    <source>
        <dbReference type="SAM" id="MobiDB-lite"/>
    </source>
</evidence>
<evidence type="ECO:0000313" key="3">
    <source>
        <dbReference type="Proteomes" id="UP000194225"/>
    </source>
</evidence>
<dbReference type="InterPro" id="IPR009100">
    <property type="entry name" value="AcylCoA_DH/oxidase_NM_dom_sf"/>
</dbReference>
<comment type="caution">
    <text evidence="2">The sequence shown here is derived from an EMBL/GenBank/DDBJ whole genome shotgun (WGS) entry which is preliminary data.</text>
</comment>
<name>A0ABX3Y8C5_STRPT</name>
<dbReference type="RefSeq" id="WP_244329908.1">
    <property type="nucleotide sequence ID" value="NZ_BAABSS010000015.1"/>
</dbReference>
<evidence type="ECO:0000313" key="2">
    <source>
        <dbReference type="EMBL" id="OSY48515.1"/>
    </source>
</evidence>
<protein>
    <submittedName>
        <fullName evidence="2">Acyl-CoA dehydrogenase, middle domain</fullName>
    </submittedName>
</protein>
<keyword evidence="3" id="KW-1185">Reference proteome</keyword>
<reference evidence="2 3" key="1">
    <citation type="submission" date="2016-09" db="EMBL/GenBank/DDBJ databases">
        <title>Streptomyces platensis DSM40041, a candidate organism with high potential of specific P450 cytochromes.</title>
        <authorList>
            <person name="Grumaz C."/>
            <person name="Vainshtein Y."/>
            <person name="Kirstahler P."/>
            <person name="Sohn K."/>
        </authorList>
    </citation>
    <scope>NUCLEOTIDE SEQUENCE [LARGE SCALE GENOMIC DNA]</scope>
    <source>
        <strain evidence="2 3">DSM 40041</strain>
    </source>
</reference>
<accession>A0ABX3Y8C5</accession>
<organism evidence="2 3">
    <name type="scientific">Streptomyces platensis</name>
    <dbReference type="NCBI Taxonomy" id="58346"/>
    <lineage>
        <taxon>Bacteria</taxon>
        <taxon>Bacillati</taxon>
        <taxon>Actinomycetota</taxon>
        <taxon>Actinomycetes</taxon>
        <taxon>Kitasatosporales</taxon>
        <taxon>Streptomycetaceae</taxon>
        <taxon>Streptomyces</taxon>
    </lineage>
</organism>